<evidence type="ECO:0000313" key="3">
    <source>
        <dbReference type="EMBL" id="CAG9314027.1"/>
    </source>
</evidence>
<feature type="compositionally biased region" description="Polar residues" evidence="1">
    <location>
        <begin position="58"/>
        <end position="71"/>
    </location>
</feature>
<evidence type="ECO:0000256" key="1">
    <source>
        <dbReference type="SAM" id="MobiDB-lite"/>
    </source>
</evidence>
<dbReference type="InterPro" id="IPR003034">
    <property type="entry name" value="SAP_dom"/>
</dbReference>
<evidence type="ECO:0000313" key="4">
    <source>
        <dbReference type="Proteomes" id="UP001162131"/>
    </source>
</evidence>
<organism evidence="3 4">
    <name type="scientific">Blepharisma stoltei</name>
    <dbReference type="NCBI Taxonomy" id="1481888"/>
    <lineage>
        <taxon>Eukaryota</taxon>
        <taxon>Sar</taxon>
        <taxon>Alveolata</taxon>
        <taxon>Ciliophora</taxon>
        <taxon>Postciliodesmatophora</taxon>
        <taxon>Heterotrichea</taxon>
        <taxon>Heterotrichida</taxon>
        <taxon>Blepharismidae</taxon>
        <taxon>Blepharisma</taxon>
    </lineage>
</organism>
<comment type="caution">
    <text evidence="3">The sequence shown here is derived from an EMBL/GenBank/DDBJ whole genome shotgun (WGS) entry which is preliminary data.</text>
</comment>
<accession>A0AAU9IHT4</accession>
<sequence>MIIKRLFSIEKWKAFTVNQLRMELKSRNLPVYGLKDQLIERMMKYENNLNESSKSESTMENQSSQQEPSKSITRKRKIPSQSLIDDALNYNTQSFSIDLNKPKHLNGHPDPYSQKVLNIQKLNEEIDFKDIITYLEMTEENKIYDDKLWKLIDGLSDILQVSLYNLGILQSIDRNKFKEFLQKIPISSLDARRTIKIVRAILTINEVSYSLNEVEATSRSWTHAIVRHLINSINDLDMMDLAFMRYLGRDNFDYPQVVYDQISNAFVEKLINTSDFSHYTEQELLLLLKNLPPFEKSNRNLNSSISKILPLIHDKFKNGRFYDICIAVSNINNYRVPVPTQLMIEINRRQLDNWISKKATHFSLMMEVCFILHKNDFLSLSVLNEVIKAAENFIQNEGLLQKTVEFFYNLSQAKPYPPKLELEKFIAKFLELPHEQITVNCLMALAISSLQVDAGINDLSLNLINTLIKKLQESPISIDQRIGEQLLWKILELVKERPIFNYQVDSSLPPIKEEIKTVALELLKHLKDNPECKKLVYEYYLSMLTNTIPALDILTSSPTTFTVDIYAKLIWVYQAHLSPSMISKSIWMSLELLDKSSANPETIFYLSSVHSQLARSKKIDKTELRSLRNEILSLASSFKEYSFAIQYNLFEVPPQNMHKFITKTRYQNLYGEPLINTIIMLGKIGEYQTAARLTENLSYIQNKHPPIAKPVIKEFVNWLNKLVSHDLQYEPLSIFLANCLDDENPALVKIICQFIDKHAEEDDISEEFKEKLEKINANLSGESRGIESEEEIKEHMNLSAIDINYDTLTILETLISKRIFIKDLPQKFDKLLSDTTEKEELFEVIKKILDYLSVVGDNDRFVDKVYNKIDGLKLWSEAPQEVIASLLFLNLDKLDTLSHLIQKFLHAIYAGEPVESPVLNPKSNMFCFQPFLLKSVLEPRYVQSNFKPRFQTEGFEVLKVSKMTESHIAYNWKVHAILNALNESPTEESLQAVAYQYEKWDKRSSRKDFKYDFFRCLGESQKAKKELEGDKEDPITKWRADVILMKYKTVVLYAPDENMIYDENGQEVGTTYLIKVIQDQLEKIGGLRCITVKAKEWKEMDQFARKEYVKSLGIGTETK</sequence>
<protein>
    <recommendedName>
        <fullName evidence="2">SAP domain-containing protein</fullName>
    </recommendedName>
</protein>
<dbReference type="PROSITE" id="PS50800">
    <property type="entry name" value="SAP"/>
    <property type="match status" value="1"/>
</dbReference>
<proteinExistence type="predicted"/>
<name>A0AAU9IHT4_9CILI</name>
<dbReference type="SMART" id="SM00513">
    <property type="entry name" value="SAP"/>
    <property type="match status" value="1"/>
</dbReference>
<keyword evidence="4" id="KW-1185">Reference proteome</keyword>
<dbReference type="InterPro" id="IPR036361">
    <property type="entry name" value="SAP_dom_sf"/>
</dbReference>
<reference evidence="3" key="1">
    <citation type="submission" date="2021-09" db="EMBL/GenBank/DDBJ databases">
        <authorList>
            <consortium name="AG Swart"/>
            <person name="Singh M."/>
            <person name="Singh A."/>
            <person name="Seah K."/>
            <person name="Emmerich C."/>
        </authorList>
    </citation>
    <scope>NUCLEOTIDE SEQUENCE</scope>
    <source>
        <strain evidence="3">ATCC30299</strain>
    </source>
</reference>
<dbReference type="EMBL" id="CAJZBQ010000011">
    <property type="protein sequence ID" value="CAG9314027.1"/>
    <property type="molecule type" value="Genomic_DNA"/>
</dbReference>
<gene>
    <name evidence="3" type="ORF">BSTOLATCC_MIC9827</name>
</gene>
<evidence type="ECO:0000259" key="2">
    <source>
        <dbReference type="PROSITE" id="PS50800"/>
    </source>
</evidence>
<dbReference type="Proteomes" id="UP001162131">
    <property type="component" value="Unassembled WGS sequence"/>
</dbReference>
<dbReference type="SUPFAM" id="SSF68906">
    <property type="entry name" value="SAP domain"/>
    <property type="match status" value="1"/>
</dbReference>
<feature type="domain" description="SAP" evidence="2">
    <location>
        <begin position="12"/>
        <end position="46"/>
    </location>
</feature>
<dbReference type="Pfam" id="PF02037">
    <property type="entry name" value="SAP"/>
    <property type="match status" value="1"/>
</dbReference>
<dbReference type="Gene3D" id="1.10.720.30">
    <property type="entry name" value="SAP domain"/>
    <property type="match status" value="1"/>
</dbReference>
<feature type="region of interest" description="Disordered" evidence="1">
    <location>
        <begin position="49"/>
        <end position="76"/>
    </location>
</feature>
<dbReference type="AlphaFoldDB" id="A0AAU9IHT4"/>